<sequence length="116" mass="13019">MLFTSYLIGLVVLAVGAGLKMWPPENISNVYGYRTPFAMQNKDVWDEANYFCSNMLICIGIICLIISALCDIIYKSNIDIASKISTIISATIIVCSLPSTEIHLRKTFDKYGNRRM</sequence>
<dbReference type="AlphaFoldDB" id="A0A162L919"/>
<name>A0A162L919_9CLOT</name>
<evidence type="ECO:0000256" key="1">
    <source>
        <dbReference type="SAM" id="Phobius"/>
    </source>
</evidence>
<feature type="transmembrane region" description="Helical" evidence="1">
    <location>
        <begin position="48"/>
        <end position="74"/>
    </location>
</feature>
<reference evidence="2 3" key="1">
    <citation type="journal article" date="2015" name="Biotechnol. Bioeng.">
        <title>Genome sequence and phenotypic characterization of Caulobacter segnis.</title>
        <authorList>
            <person name="Patel S."/>
            <person name="Fletcher B."/>
            <person name="Scott D.C."/>
            <person name="Ely B."/>
        </authorList>
    </citation>
    <scope>NUCLEOTIDE SEQUENCE [LARGE SCALE GENOMIC DNA]</scope>
    <source>
        <strain evidence="2 3">ERI-2</strain>
    </source>
</reference>
<protein>
    <recommendedName>
        <fullName evidence="4">SdpI/YhfL protein family protein</fullName>
    </recommendedName>
</protein>
<dbReference type="PATRIC" id="fig|1538.10.peg.161"/>
<keyword evidence="1" id="KW-0812">Transmembrane</keyword>
<accession>A0A162L919</accession>
<gene>
    <name evidence="2" type="ORF">WY13_01259</name>
</gene>
<comment type="caution">
    <text evidence="2">The sequence shown here is derived from an EMBL/GenBank/DDBJ whole genome shotgun (WGS) entry which is preliminary data.</text>
</comment>
<dbReference type="Pfam" id="PF13630">
    <property type="entry name" value="SdpI"/>
    <property type="match status" value="1"/>
</dbReference>
<dbReference type="OrthoDB" id="3173919at2"/>
<organism evidence="2 3">
    <name type="scientific">Clostridium ljungdahlii</name>
    <dbReference type="NCBI Taxonomy" id="1538"/>
    <lineage>
        <taxon>Bacteria</taxon>
        <taxon>Bacillati</taxon>
        <taxon>Bacillota</taxon>
        <taxon>Clostridia</taxon>
        <taxon>Eubacteriales</taxon>
        <taxon>Clostridiaceae</taxon>
        <taxon>Clostridium</taxon>
    </lineage>
</organism>
<evidence type="ECO:0000313" key="3">
    <source>
        <dbReference type="Proteomes" id="UP000077407"/>
    </source>
</evidence>
<dbReference type="EMBL" id="LITT01000011">
    <property type="protein sequence ID" value="OAA90356.1"/>
    <property type="molecule type" value="Genomic_DNA"/>
</dbReference>
<dbReference type="RefSeq" id="WP_063554812.1">
    <property type="nucleotide sequence ID" value="NZ_LITT01000011.1"/>
</dbReference>
<keyword evidence="1" id="KW-1133">Transmembrane helix</keyword>
<evidence type="ECO:0008006" key="4">
    <source>
        <dbReference type="Google" id="ProtNLM"/>
    </source>
</evidence>
<evidence type="ECO:0000313" key="2">
    <source>
        <dbReference type="EMBL" id="OAA90356.1"/>
    </source>
</evidence>
<dbReference type="Proteomes" id="UP000077407">
    <property type="component" value="Unassembled WGS sequence"/>
</dbReference>
<proteinExistence type="predicted"/>
<keyword evidence="1" id="KW-0472">Membrane</keyword>
<dbReference type="InterPro" id="IPR025962">
    <property type="entry name" value="SdpI/YhfL"/>
</dbReference>